<evidence type="ECO:0008006" key="13">
    <source>
        <dbReference type="Google" id="ProtNLM"/>
    </source>
</evidence>
<comment type="similarity">
    <text evidence="2 7">Belongs to the acyl-CoA dehydrogenase family.</text>
</comment>
<keyword evidence="3 7" id="KW-0285">Flavoprotein</keyword>
<dbReference type="InterPro" id="IPR009100">
    <property type="entry name" value="AcylCoA_DH/oxidase_NM_dom_sf"/>
</dbReference>
<dbReference type="Pfam" id="PF02770">
    <property type="entry name" value="Acyl-CoA_dh_M"/>
    <property type="match status" value="1"/>
</dbReference>
<evidence type="ECO:0000256" key="5">
    <source>
        <dbReference type="ARBA" id="ARBA00023002"/>
    </source>
</evidence>
<dbReference type="InterPro" id="IPR036250">
    <property type="entry name" value="AcylCo_DH-like_C"/>
</dbReference>
<dbReference type="SUPFAM" id="SSF56645">
    <property type="entry name" value="Acyl-CoA dehydrogenase NM domain-like"/>
    <property type="match status" value="1"/>
</dbReference>
<keyword evidence="4 7" id="KW-0274">FAD</keyword>
<sequence>MTTAEVSECGKFYTLNGRKIWISNGGIAEIFTVFAKTQVKDMTTGEVHGKISAFIVEKDFGGVTSGPPQKKMGIKASNTTEVHFNNVRVPAENLLGDFGDGYKIAMNILNSGRFAVVCALVGTIRKLIIKATNFAATREQSGTCISNHGIIQKKLARMVMYHYVTESMAYMISGNLDKHVSDLHLEVAICKIFASEAAWEVIDECIQVLGGIGYMKAGGVEQIMRDLRIFRILQGTNDVLRVFVALGGLQVSVLGPPSPGSSAPLLGLRADTIGLPTGISLEGVVSAHLVDTASLVRRPSPRGGLRARAAPLPPGHPLLTRPDSSSNGRSTAAGRTARPNR</sequence>
<dbReference type="GO" id="GO:0000062">
    <property type="term" value="F:fatty-acyl-CoA binding"/>
    <property type="evidence" value="ECO:0000318"/>
    <property type="project" value="GO_Central"/>
</dbReference>
<evidence type="ECO:0000259" key="10">
    <source>
        <dbReference type="Pfam" id="PF02770"/>
    </source>
</evidence>
<accession>K7E575</accession>
<reference evidence="11" key="1">
    <citation type="journal article" date="2007" name="Nature">
        <title>Genome of the marsupial Monodelphis domestica reveals innovation in non-coding sequences.</title>
        <authorList>
            <person name="Mikkelsen T.S."/>
            <person name="Wakefield M.J."/>
            <person name="Aken B."/>
            <person name="Amemiya C.T."/>
            <person name="Chang J.L."/>
            <person name="Duke S."/>
            <person name="Garber M."/>
            <person name="Gentles A.J."/>
            <person name="Goodstadt L."/>
            <person name="Heger A."/>
            <person name="Jurka J."/>
            <person name="Kamal M."/>
            <person name="Mauceli E."/>
            <person name="Searle S.M."/>
            <person name="Sharpe T."/>
            <person name="Baker M.L."/>
            <person name="Batzer M.A."/>
            <person name="Benos P.V."/>
            <person name="Belov K."/>
            <person name="Clamp M."/>
            <person name="Cook A."/>
            <person name="Cuff J."/>
            <person name="Das R."/>
            <person name="Davidow L."/>
            <person name="Deakin J.E."/>
            <person name="Fazzari M.J."/>
            <person name="Glass J.L."/>
            <person name="Grabherr M."/>
            <person name="Greally J.M."/>
            <person name="Gu W."/>
            <person name="Hore T.A."/>
            <person name="Huttley G.A."/>
            <person name="Kleber M."/>
            <person name="Jirtle R.L."/>
            <person name="Koina E."/>
            <person name="Lee J.T."/>
            <person name="Mahony S."/>
            <person name="Marra M.A."/>
            <person name="Miller R.D."/>
            <person name="Nicholls R.D."/>
            <person name="Oda M."/>
            <person name="Papenfuss A.T."/>
            <person name="Parra Z.E."/>
            <person name="Pollock D.D."/>
            <person name="Ray D.A."/>
            <person name="Schein J.E."/>
            <person name="Speed T.P."/>
            <person name="Thompson K."/>
            <person name="VandeBerg J.L."/>
            <person name="Wade C.M."/>
            <person name="Walker J.A."/>
            <person name="Waters P.D."/>
            <person name="Webber C."/>
            <person name="Weidman J.R."/>
            <person name="Xie X."/>
            <person name="Zody M.C."/>
            <person name="Baldwin J."/>
            <person name="Abdouelleil A."/>
            <person name="Abdulkadir J."/>
            <person name="Abebe A."/>
            <person name="Abera B."/>
            <person name="Abreu J."/>
            <person name="Acer S.C."/>
            <person name="Aftuck L."/>
            <person name="Alexander A."/>
            <person name="An P."/>
            <person name="Anderson E."/>
            <person name="Anderson S."/>
            <person name="Arachi H."/>
            <person name="Azer M."/>
            <person name="Bachantsang P."/>
            <person name="Barry A."/>
            <person name="Bayul T."/>
            <person name="Berlin A."/>
            <person name="Bessette D."/>
            <person name="Bloom T."/>
            <person name="Bloom T."/>
            <person name="Boguslavskiy L."/>
            <person name="Bonnet C."/>
            <person name="Boukhgalter B."/>
            <person name="Bourzgui I."/>
            <person name="Brown A."/>
            <person name="Cahill P."/>
            <person name="Channer S."/>
            <person name="Cheshatsang Y."/>
            <person name="Chuda L."/>
            <person name="Citroen M."/>
            <person name="Collymore A."/>
            <person name="Cooke P."/>
            <person name="Costello M."/>
            <person name="D'Aco K."/>
            <person name="Daza R."/>
            <person name="De Haan G."/>
            <person name="DeGray S."/>
            <person name="DeMaso C."/>
            <person name="Dhargay N."/>
            <person name="Dooley K."/>
            <person name="Dooley E."/>
            <person name="Doricent M."/>
            <person name="Dorje P."/>
            <person name="Dorjee K."/>
            <person name="Dupes A."/>
            <person name="Elong R."/>
            <person name="Falk J."/>
            <person name="Farina A."/>
            <person name="Faro S."/>
            <person name="Ferguson D."/>
            <person name="Fisher S."/>
            <person name="Foley C.D."/>
            <person name="Franke A."/>
            <person name="Friedrich D."/>
            <person name="Gadbois L."/>
            <person name="Gearin G."/>
            <person name="Gearin C.R."/>
            <person name="Giannoukos G."/>
            <person name="Goode T."/>
            <person name="Graham J."/>
            <person name="Grandbois E."/>
            <person name="Grewal S."/>
            <person name="Gyaltsen K."/>
            <person name="Hafez N."/>
            <person name="Hagos B."/>
            <person name="Hall J."/>
            <person name="Henson C."/>
            <person name="Hollinger A."/>
            <person name="Honan T."/>
            <person name="Huard M.D."/>
            <person name="Hughes L."/>
            <person name="Hurhula B."/>
            <person name="Husby M.E."/>
            <person name="Kamat A."/>
            <person name="Kanga B."/>
            <person name="Kashin S."/>
            <person name="Khazanovich D."/>
            <person name="Kisner P."/>
            <person name="Lance K."/>
            <person name="Lara M."/>
            <person name="Lee W."/>
            <person name="Lennon N."/>
            <person name="Letendre F."/>
            <person name="LeVine R."/>
            <person name="Lipovsky A."/>
            <person name="Liu X."/>
            <person name="Liu J."/>
            <person name="Liu S."/>
            <person name="Lokyitsang T."/>
            <person name="Lokyitsang Y."/>
            <person name="Lubonja R."/>
            <person name="Lui A."/>
            <person name="MacDonald P."/>
            <person name="Magnisalis V."/>
            <person name="Maru K."/>
            <person name="Matthews C."/>
            <person name="McCusker W."/>
            <person name="McDonough S."/>
            <person name="Mehta T."/>
            <person name="Meldrim J."/>
            <person name="Meneus L."/>
            <person name="Mihai O."/>
            <person name="Mihalev A."/>
            <person name="Mihova T."/>
            <person name="Mittelman R."/>
            <person name="Mlenga V."/>
            <person name="Montmayeur A."/>
            <person name="Mulrain L."/>
            <person name="Navidi A."/>
            <person name="Naylor J."/>
            <person name="Negash T."/>
            <person name="Nguyen T."/>
            <person name="Nguyen N."/>
            <person name="Nicol R."/>
            <person name="Norbu C."/>
            <person name="Norbu N."/>
            <person name="Novod N."/>
            <person name="O'Neill B."/>
            <person name="Osman S."/>
            <person name="Markiewicz E."/>
            <person name="Oyono O.L."/>
            <person name="Patti C."/>
            <person name="Phunkhang P."/>
            <person name="Pierre F."/>
            <person name="Priest M."/>
            <person name="Raghuraman S."/>
            <person name="Rege F."/>
            <person name="Reyes R."/>
            <person name="Rise C."/>
            <person name="Rogov P."/>
            <person name="Ross K."/>
            <person name="Ryan E."/>
            <person name="Settipalli S."/>
            <person name="Shea T."/>
            <person name="Sherpa N."/>
            <person name="Shi L."/>
            <person name="Shih D."/>
            <person name="Sparrow T."/>
            <person name="Spaulding J."/>
            <person name="Stalker J."/>
            <person name="Stange-Thomann N."/>
            <person name="Stavropoulos S."/>
            <person name="Stone C."/>
            <person name="Strader C."/>
            <person name="Tesfaye S."/>
            <person name="Thomson T."/>
            <person name="Thoulutsang Y."/>
            <person name="Thoulutsang D."/>
            <person name="Topham K."/>
            <person name="Topping I."/>
            <person name="Tsamla T."/>
            <person name="Vassiliev H."/>
            <person name="Vo A."/>
            <person name="Wangchuk T."/>
            <person name="Wangdi T."/>
            <person name="Weiand M."/>
            <person name="Wilkinson J."/>
            <person name="Wilson A."/>
            <person name="Yadav S."/>
            <person name="Young G."/>
            <person name="Yu Q."/>
            <person name="Zembek L."/>
            <person name="Zhong D."/>
            <person name="Zimmer A."/>
            <person name="Zwirko Z."/>
            <person name="Jaffe D.B."/>
            <person name="Alvarez P."/>
            <person name="Brockman W."/>
            <person name="Butler J."/>
            <person name="Chin C."/>
            <person name="Gnerre S."/>
            <person name="MacCallum I."/>
            <person name="Graves J.A."/>
            <person name="Ponting C.P."/>
            <person name="Breen M."/>
            <person name="Samollow P.B."/>
            <person name="Lander E.S."/>
            <person name="Lindblad-Toh K."/>
        </authorList>
    </citation>
    <scope>NUCLEOTIDE SEQUENCE [LARGE SCALE GENOMIC DNA]</scope>
</reference>
<comment type="catalytic activity">
    <reaction evidence="6">
        <text>tetracosanoyl-CoA + oxidized [electron-transfer flavoprotein] + H(+) = (2E)-tetracosenoyl-CoA + reduced [electron-transfer flavoprotein]</text>
        <dbReference type="Rhea" id="RHEA:47232"/>
        <dbReference type="Rhea" id="RHEA-COMP:10685"/>
        <dbReference type="Rhea" id="RHEA-COMP:10686"/>
        <dbReference type="ChEBI" id="CHEBI:15378"/>
        <dbReference type="ChEBI" id="CHEBI:57692"/>
        <dbReference type="ChEBI" id="CHEBI:58307"/>
        <dbReference type="ChEBI" id="CHEBI:65052"/>
        <dbReference type="ChEBI" id="CHEBI:74693"/>
    </reaction>
    <physiologicalReaction direction="left-to-right" evidence="6">
        <dbReference type="Rhea" id="RHEA:47233"/>
    </physiologicalReaction>
</comment>
<reference evidence="11" key="3">
    <citation type="submission" date="2025-09" db="UniProtKB">
        <authorList>
            <consortium name="Ensembl"/>
        </authorList>
    </citation>
    <scope>IDENTIFICATION</scope>
</reference>
<dbReference type="PANTHER" id="PTHR43884:SF11">
    <property type="entry name" value="VERY LONG-CHAIN SPECIFIC ACYL-COA DEHYDROGENASE, MITOCHONDRIAL"/>
    <property type="match status" value="1"/>
</dbReference>
<proteinExistence type="inferred from homology"/>
<protein>
    <recommendedName>
        <fullName evidence="13">Acyl-CoA dehydrogenase/oxidase C-terminal domain-containing protein</fullName>
    </recommendedName>
</protein>
<dbReference type="AlphaFoldDB" id="K7E575"/>
<evidence type="ECO:0000256" key="7">
    <source>
        <dbReference type="RuleBase" id="RU362125"/>
    </source>
</evidence>
<dbReference type="Gene3D" id="1.20.140.10">
    <property type="entry name" value="Butyryl-CoA Dehydrogenase, subunit A, domain 3"/>
    <property type="match status" value="1"/>
</dbReference>
<feature type="domain" description="Acyl-CoA dehydrogenase/oxidase C-terminal" evidence="9">
    <location>
        <begin position="99"/>
        <end position="245"/>
    </location>
</feature>
<dbReference type="Gene3D" id="2.40.110.10">
    <property type="entry name" value="Butyryl-CoA Dehydrogenase, subunit A, domain 2"/>
    <property type="match status" value="1"/>
</dbReference>
<feature type="domain" description="Acyl-CoA oxidase/dehydrogenase middle" evidence="10">
    <location>
        <begin position="2"/>
        <end position="87"/>
    </location>
</feature>
<dbReference type="OMA" id="EVAICKI"/>
<evidence type="ECO:0000256" key="3">
    <source>
        <dbReference type="ARBA" id="ARBA00022630"/>
    </source>
</evidence>
<dbReference type="FunFam" id="2.40.110.10:FF:000006">
    <property type="entry name" value="very long-chain specific acyl-CoA dehydrogenase, mitochondrial"/>
    <property type="match status" value="1"/>
</dbReference>
<dbReference type="HOGENOM" id="CLU_018204_6_0_1"/>
<reference evidence="11" key="2">
    <citation type="submission" date="2025-08" db="UniProtKB">
        <authorList>
            <consortium name="Ensembl"/>
        </authorList>
    </citation>
    <scope>IDENTIFICATION</scope>
</reference>
<dbReference type="Ensembl" id="ENSMODT00000044036.2">
    <property type="protein sequence ID" value="ENSMODP00000040927.2"/>
    <property type="gene ID" value="ENSMODG00000028925.2"/>
</dbReference>
<feature type="region of interest" description="Disordered" evidence="8">
    <location>
        <begin position="299"/>
        <end position="341"/>
    </location>
</feature>
<evidence type="ECO:0000259" key="9">
    <source>
        <dbReference type="Pfam" id="PF00441"/>
    </source>
</evidence>
<comment type="cofactor">
    <cofactor evidence="1 7">
        <name>FAD</name>
        <dbReference type="ChEBI" id="CHEBI:57692"/>
    </cofactor>
</comment>
<dbReference type="GO" id="GO:0017099">
    <property type="term" value="F:very-long-chain fatty acyl-CoA dehydrogenase activity"/>
    <property type="evidence" value="ECO:0000318"/>
    <property type="project" value="GO_Central"/>
</dbReference>
<dbReference type="SUPFAM" id="SSF47203">
    <property type="entry name" value="Acyl-CoA dehydrogenase C-terminal domain-like"/>
    <property type="match status" value="1"/>
</dbReference>
<evidence type="ECO:0000256" key="1">
    <source>
        <dbReference type="ARBA" id="ARBA00001974"/>
    </source>
</evidence>
<organism evidence="11 12">
    <name type="scientific">Monodelphis domestica</name>
    <name type="common">Gray short-tailed opossum</name>
    <dbReference type="NCBI Taxonomy" id="13616"/>
    <lineage>
        <taxon>Eukaryota</taxon>
        <taxon>Metazoa</taxon>
        <taxon>Chordata</taxon>
        <taxon>Craniata</taxon>
        <taxon>Vertebrata</taxon>
        <taxon>Euteleostomi</taxon>
        <taxon>Mammalia</taxon>
        <taxon>Metatheria</taxon>
        <taxon>Didelphimorphia</taxon>
        <taxon>Didelphidae</taxon>
        <taxon>Monodelphis</taxon>
    </lineage>
</organism>
<dbReference type="Bgee" id="ENSMODG00000028925">
    <property type="expression patterns" value="Expressed in testis and 18 other cell types or tissues"/>
</dbReference>
<dbReference type="Proteomes" id="UP000002280">
    <property type="component" value="Unplaced"/>
</dbReference>
<dbReference type="InterPro" id="IPR009075">
    <property type="entry name" value="AcylCo_DH/oxidase_C"/>
</dbReference>
<dbReference type="eggNOG" id="KOG0137">
    <property type="taxonomic scope" value="Eukaryota"/>
</dbReference>
<evidence type="ECO:0000256" key="4">
    <source>
        <dbReference type="ARBA" id="ARBA00022827"/>
    </source>
</evidence>
<evidence type="ECO:0000256" key="6">
    <source>
        <dbReference type="ARBA" id="ARBA00048086"/>
    </source>
</evidence>
<dbReference type="PANTHER" id="PTHR43884">
    <property type="entry name" value="ACYL-COA DEHYDROGENASE"/>
    <property type="match status" value="1"/>
</dbReference>
<evidence type="ECO:0000313" key="11">
    <source>
        <dbReference type="Ensembl" id="ENSMODP00000040927.2"/>
    </source>
</evidence>
<evidence type="ECO:0000313" key="12">
    <source>
        <dbReference type="Proteomes" id="UP000002280"/>
    </source>
</evidence>
<keyword evidence="12" id="KW-1185">Reference proteome</keyword>
<dbReference type="InterPro" id="IPR006091">
    <property type="entry name" value="Acyl-CoA_Oxase/DH_mid-dom"/>
</dbReference>
<evidence type="ECO:0000256" key="2">
    <source>
        <dbReference type="ARBA" id="ARBA00009347"/>
    </source>
</evidence>
<dbReference type="STRING" id="13616.ENSMODP00000040927"/>
<dbReference type="InterPro" id="IPR046373">
    <property type="entry name" value="Acyl-CoA_Oxase/DH_mid-dom_sf"/>
</dbReference>
<dbReference type="FunFam" id="1.20.140.10:FF:000008">
    <property type="entry name" value="acyl-CoA dehydrogenase family member 9, mitochondrial"/>
    <property type="match status" value="1"/>
</dbReference>
<evidence type="ECO:0000256" key="8">
    <source>
        <dbReference type="SAM" id="MobiDB-lite"/>
    </source>
</evidence>
<dbReference type="Pfam" id="PF00441">
    <property type="entry name" value="Acyl-CoA_dh_1"/>
    <property type="match status" value="1"/>
</dbReference>
<dbReference type="GeneTree" id="ENSGT00940000158535"/>
<keyword evidence="5 7" id="KW-0560">Oxidoreductase</keyword>
<dbReference type="InParanoid" id="K7E575"/>
<name>K7E575_MONDO</name>